<dbReference type="EMBL" id="CP026309">
    <property type="protein sequence ID" value="AUV80757.1"/>
    <property type="molecule type" value="Genomic_DNA"/>
</dbReference>
<dbReference type="AlphaFoldDB" id="A0A2I8VFP7"/>
<sequence>MQSVQFTDEDVGKSVVNGDGDEVGIISAVEHGTAYVDPDPGITTKITTALGWEDIDDEDGYPLQEEAVATVTDDEVRLASNL</sequence>
<name>A0A2I8VFP7_9EURY</name>
<dbReference type="KEGG" id="srub:C2R22_03045"/>
<keyword evidence="2" id="KW-1185">Reference proteome</keyword>
<dbReference type="OrthoDB" id="229248at2157"/>
<organism evidence="1 2">
    <name type="scientific">Salinigranum rubrum</name>
    <dbReference type="NCBI Taxonomy" id="755307"/>
    <lineage>
        <taxon>Archaea</taxon>
        <taxon>Methanobacteriati</taxon>
        <taxon>Methanobacteriota</taxon>
        <taxon>Stenosarchaea group</taxon>
        <taxon>Halobacteria</taxon>
        <taxon>Halobacteriales</taxon>
        <taxon>Haloferacaceae</taxon>
        <taxon>Salinigranum</taxon>
    </lineage>
</organism>
<dbReference type="GeneID" id="35591032"/>
<accession>A0A2I8VFP7</accession>
<dbReference type="Proteomes" id="UP000236584">
    <property type="component" value="Chromosome"/>
</dbReference>
<evidence type="ECO:0008006" key="3">
    <source>
        <dbReference type="Google" id="ProtNLM"/>
    </source>
</evidence>
<evidence type="ECO:0000313" key="2">
    <source>
        <dbReference type="Proteomes" id="UP000236584"/>
    </source>
</evidence>
<gene>
    <name evidence="1" type="ORF">C2R22_03045</name>
</gene>
<evidence type="ECO:0000313" key="1">
    <source>
        <dbReference type="EMBL" id="AUV80757.1"/>
    </source>
</evidence>
<proteinExistence type="predicted"/>
<dbReference type="RefSeq" id="WP_103424424.1">
    <property type="nucleotide sequence ID" value="NZ_CP026309.1"/>
</dbReference>
<reference evidence="1 2" key="1">
    <citation type="submission" date="2018-01" db="EMBL/GenBank/DDBJ databases">
        <title>Complete genome sequence of Salinigranum rubrum GX10T, an extremely halophilic archaeon isolated from a marine solar saltern.</title>
        <authorList>
            <person name="Han S."/>
        </authorList>
    </citation>
    <scope>NUCLEOTIDE SEQUENCE [LARGE SCALE GENOMIC DNA]</scope>
    <source>
        <strain evidence="1 2">GX10</strain>
    </source>
</reference>
<protein>
    <recommendedName>
        <fullName evidence="3">PRC-barrel domain containing protein</fullName>
    </recommendedName>
</protein>